<keyword evidence="1" id="KW-0678">Repressor</keyword>
<dbReference type="Gramene" id="PSAT_LOCUS20070_t1">
    <property type="protein sequence ID" value="CAL5200797.1"/>
    <property type="gene ID" value="PSAT_LOCUS20070"/>
</dbReference>
<proteinExistence type="predicted"/>
<keyword evidence="3" id="KW-0804">Transcription</keyword>
<feature type="compositionally biased region" description="Basic residues" evidence="4">
    <location>
        <begin position="20"/>
        <end position="32"/>
    </location>
</feature>
<sequence length="298" mass="33510">MASENETLKSPLYGELGGRSKSRKNKGPKKPPQRGLGVEQLERMRAQEAFKKMAEASGVFHIDHHNQQQHHQQQQQQQVLLRYGALSSNVPFQFPQQQMMINENNNNSTNVGASAFGPYKNGFGVGTCSNVASGWFLPNNQHNNKAINHFGSGSSLLRNPLEPSKDLSSMQNLNSQCFDLCLKKTRMNEEENVMRDSIWSNHVHDFHNKLLFKHDESVEVVAVHRRGNSSSGNSRVFMEYEFFPRKDERGTVFKEQEFPTIDFGFGEASSSSSITVNTTTYGGDSSNAYDSIDLSLKL</sequence>
<dbReference type="EMBL" id="JAMSHJ010000005">
    <property type="protein sequence ID" value="KAI5412075.1"/>
    <property type="molecule type" value="Genomic_DNA"/>
</dbReference>
<dbReference type="Proteomes" id="UP001058974">
    <property type="component" value="Chromosome 5"/>
</dbReference>
<accession>A0A9D4X4K6</accession>
<dbReference type="PANTHER" id="PTHR33388:SF2">
    <property type="entry name" value="PROTEIN SPOROCYTELESS"/>
    <property type="match status" value="1"/>
</dbReference>
<feature type="region of interest" description="Disordered" evidence="4">
    <location>
        <begin position="1"/>
        <end position="40"/>
    </location>
</feature>
<dbReference type="GO" id="GO:0003700">
    <property type="term" value="F:DNA-binding transcription factor activity"/>
    <property type="evidence" value="ECO:0007669"/>
    <property type="project" value="InterPro"/>
</dbReference>
<evidence type="ECO:0000313" key="5">
    <source>
        <dbReference type="EMBL" id="KAI5412075.1"/>
    </source>
</evidence>
<dbReference type="Gramene" id="Psat05G0694600-T1">
    <property type="protein sequence ID" value="KAI5412075.1"/>
    <property type="gene ID" value="KIW84_056946"/>
</dbReference>
<dbReference type="AlphaFoldDB" id="A0A9D4X4K6"/>
<organism evidence="5 6">
    <name type="scientific">Pisum sativum</name>
    <name type="common">Garden pea</name>
    <name type="synonym">Lathyrus oleraceus</name>
    <dbReference type="NCBI Taxonomy" id="3888"/>
    <lineage>
        <taxon>Eukaryota</taxon>
        <taxon>Viridiplantae</taxon>
        <taxon>Streptophyta</taxon>
        <taxon>Embryophyta</taxon>
        <taxon>Tracheophyta</taxon>
        <taxon>Spermatophyta</taxon>
        <taxon>Magnoliopsida</taxon>
        <taxon>eudicotyledons</taxon>
        <taxon>Gunneridae</taxon>
        <taxon>Pentapetalae</taxon>
        <taxon>rosids</taxon>
        <taxon>fabids</taxon>
        <taxon>Fabales</taxon>
        <taxon>Fabaceae</taxon>
        <taxon>Papilionoideae</taxon>
        <taxon>50 kb inversion clade</taxon>
        <taxon>NPAAA clade</taxon>
        <taxon>Hologalegina</taxon>
        <taxon>IRL clade</taxon>
        <taxon>Fabeae</taxon>
        <taxon>Lathyrus</taxon>
    </lineage>
</organism>
<evidence type="ECO:0000256" key="1">
    <source>
        <dbReference type="ARBA" id="ARBA00022491"/>
    </source>
</evidence>
<dbReference type="InterPro" id="IPR040356">
    <property type="entry name" value="SPEAR"/>
</dbReference>
<gene>
    <name evidence="5" type="ORF">KIW84_056946</name>
</gene>
<keyword evidence="2" id="KW-0805">Transcription regulation</keyword>
<dbReference type="Gramene" id="Psat5g247560.1">
    <property type="protein sequence ID" value="Psat5g247560.1.cds"/>
    <property type="gene ID" value="Psat5g247560"/>
</dbReference>
<dbReference type="PANTHER" id="PTHR33388">
    <property type="entry name" value="OS01G0212500 PROTEIN"/>
    <property type="match status" value="1"/>
</dbReference>
<reference evidence="5 6" key="1">
    <citation type="journal article" date="2022" name="Nat. Genet.">
        <title>Improved pea reference genome and pan-genome highlight genomic features and evolutionary characteristics.</title>
        <authorList>
            <person name="Yang T."/>
            <person name="Liu R."/>
            <person name="Luo Y."/>
            <person name="Hu S."/>
            <person name="Wang D."/>
            <person name="Wang C."/>
            <person name="Pandey M.K."/>
            <person name="Ge S."/>
            <person name="Xu Q."/>
            <person name="Li N."/>
            <person name="Li G."/>
            <person name="Huang Y."/>
            <person name="Saxena R.K."/>
            <person name="Ji Y."/>
            <person name="Li M."/>
            <person name="Yan X."/>
            <person name="He Y."/>
            <person name="Liu Y."/>
            <person name="Wang X."/>
            <person name="Xiang C."/>
            <person name="Varshney R.K."/>
            <person name="Ding H."/>
            <person name="Gao S."/>
            <person name="Zong X."/>
        </authorList>
    </citation>
    <scope>NUCLEOTIDE SEQUENCE [LARGE SCALE GENOMIC DNA]</scope>
    <source>
        <strain evidence="5 6">cv. Zhongwan 6</strain>
    </source>
</reference>
<comment type="caution">
    <text evidence="5">The sequence shown here is derived from an EMBL/GenBank/DDBJ whole genome shotgun (WGS) entry which is preliminary data.</text>
</comment>
<evidence type="ECO:0000256" key="2">
    <source>
        <dbReference type="ARBA" id="ARBA00023015"/>
    </source>
</evidence>
<protein>
    <submittedName>
        <fullName evidence="5">Uncharacterized protein</fullName>
    </submittedName>
</protein>
<evidence type="ECO:0000256" key="3">
    <source>
        <dbReference type="ARBA" id="ARBA00023163"/>
    </source>
</evidence>
<keyword evidence="6" id="KW-1185">Reference proteome</keyword>
<evidence type="ECO:0000313" key="6">
    <source>
        <dbReference type="Proteomes" id="UP001058974"/>
    </source>
</evidence>
<dbReference type="OrthoDB" id="1917522at2759"/>
<name>A0A9D4X4K6_PEA</name>
<evidence type="ECO:0000256" key="4">
    <source>
        <dbReference type="SAM" id="MobiDB-lite"/>
    </source>
</evidence>